<accession>A0A3M7QJ06</accession>
<organism evidence="1 2">
    <name type="scientific">Brachionus plicatilis</name>
    <name type="common">Marine rotifer</name>
    <name type="synonym">Brachionus muelleri</name>
    <dbReference type="NCBI Taxonomy" id="10195"/>
    <lineage>
        <taxon>Eukaryota</taxon>
        <taxon>Metazoa</taxon>
        <taxon>Spiralia</taxon>
        <taxon>Gnathifera</taxon>
        <taxon>Rotifera</taxon>
        <taxon>Eurotatoria</taxon>
        <taxon>Monogononta</taxon>
        <taxon>Pseudotrocha</taxon>
        <taxon>Ploima</taxon>
        <taxon>Brachionidae</taxon>
        <taxon>Brachionus</taxon>
    </lineage>
</organism>
<keyword evidence="2" id="KW-1185">Reference proteome</keyword>
<reference evidence="1 2" key="1">
    <citation type="journal article" date="2018" name="Sci. Rep.">
        <title>Genomic signatures of local adaptation to the degree of environmental predictability in rotifers.</title>
        <authorList>
            <person name="Franch-Gras L."/>
            <person name="Hahn C."/>
            <person name="Garcia-Roger E.M."/>
            <person name="Carmona M.J."/>
            <person name="Serra M."/>
            <person name="Gomez A."/>
        </authorList>
    </citation>
    <scope>NUCLEOTIDE SEQUENCE [LARGE SCALE GENOMIC DNA]</scope>
    <source>
        <strain evidence="1">HYR1</strain>
    </source>
</reference>
<name>A0A3M7QJ06_BRAPC</name>
<comment type="caution">
    <text evidence="1">The sequence shown here is derived from an EMBL/GenBank/DDBJ whole genome shotgun (WGS) entry which is preliminary data.</text>
</comment>
<dbReference type="AlphaFoldDB" id="A0A3M7QJ06"/>
<dbReference type="Proteomes" id="UP000276133">
    <property type="component" value="Unassembled WGS sequence"/>
</dbReference>
<dbReference type="EMBL" id="REGN01005952">
    <property type="protein sequence ID" value="RNA11426.1"/>
    <property type="molecule type" value="Genomic_DNA"/>
</dbReference>
<evidence type="ECO:0000313" key="1">
    <source>
        <dbReference type="EMBL" id="RNA11426.1"/>
    </source>
</evidence>
<sequence length="97" mass="11646">MQKARYLRNKTFLYLDKDSLFSFKKRAYKTRGLSNVKEEYMIWIENLPLYLFMIISLNLHYTSRDFKTKNDIASEKKEISNDDDAIASIREFAKDFT</sequence>
<protein>
    <submittedName>
        <fullName evidence="1">Uncharacterized protein</fullName>
    </submittedName>
</protein>
<evidence type="ECO:0000313" key="2">
    <source>
        <dbReference type="Proteomes" id="UP000276133"/>
    </source>
</evidence>
<gene>
    <name evidence="1" type="ORF">BpHYR1_037063</name>
</gene>
<proteinExistence type="predicted"/>